<sequence>MNDIILEHDIYNDEGVLILSKGSQVELTQEMRLKLSRIGVLEELLQPKETKEISDKEKLCLSKIPTSDTSCNMTVYEKAKNYIVDFSKKYHKVDTYVFQQAHTVLDNLIYNSQDMQWHRHLLIIMNYVDWLYAHSINTALISCIIGTKLNYTGDKLKDLALGAILHDIGLVLLPTEILNKTIELTDVEMTIMKNHCELGYKMMQNIELSEKSKNIILQHHEKNDGSGYPKGLCLNDICEESRIVIIAEYFDTATTQRPYKHARCVNSVLNEMKLRPDLYDASIVDILCENIGE</sequence>
<protein>
    <submittedName>
        <fullName evidence="2">HD domain-containing protein</fullName>
    </submittedName>
</protein>
<dbReference type="PANTHER" id="PTHR43155:SF2">
    <property type="entry name" value="CYCLIC DI-GMP PHOSPHODIESTERASE PA4108"/>
    <property type="match status" value="1"/>
</dbReference>
<dbReference type="InterPro" id="IPR003607">
    <property type="entry name" value="HD/PDEase_dom"/>
</dbReference>
<proteinExistence type="predicted"/>
<evidence type="ECO:0000313" key="3">
    <source>
        <dbReference type="Proteomes" id="UP000528432"/>
    </source>
</evidence>
<accession>A0A7Y3V6Q0</accession>
<feature type="domain" description="HD-GYP" evidence="1">
    <location>
        <begin position="109"/>
        <end position="293"/>
    </location>
</feature>
<gene>
    <name evidence="2" type="ORF">HMJ28_03615</name>
</gene>
<dbReference type="Gene3D" id="1.10.3210.10">
    <property type="entry name" value="Hypothetical protein af1432"/>
    <property type="match status" value="1"/>
</dbReference>
<dbReference type="AlphaFoldDB" id="A0A7Y3V6Q0"/>
<dbReference type="Pfam" id="PF13487">
    <property type="entry name" value="HD_5"/>
    <property type="match status" value="1"/>
</dbReference>
<dbReference type="InterPro" id="IPR006675">
    <property type="entry name" value="HDIG_dom"/>
</dbReference>
<dbReference type="RefSeq" id="WP_171302982.1">
    <property type="nucleotide sequence ID" value="NZ_JABFIF010000004.1"/>
</dbReference>
<dbReference type="PROSITE" id="PS51832">
    <property type="entry name" value="HD_GYP"/>
    <property type="match status" value="1"/>
</dbReference>
<evidence type="ECO:0000259" key="1">
    <source>
        <dbReference type="PROSITE" id="PS51832"/>
    </source>
</evidence>
<dbReference type="SUPFAM" id="SSF109604">
    <property type="entry name" value="HD-domain/PDEase-like"/>
    <property type="match status" value="1"/>
</dbReference>
<reference evidence="2 3" key="1">
    <citation type="submission" date="2020-05" db="EMBL/GenBank/DDBJ databases">
        <title>Draft genome sequence of Clostridium cochlearium strain AGROS13 isolated from a sheep dairy farm in New Zealand.</title>
        <authorList>
            <person name="Gupta T.B."/>
            <person name="Jauregui R."/>
            <person name="Risson A.N."/>
            <person name="Brightwell G."/>
            <person name="Maclean P."/>
        </authorList>
    </citation>
    <scope>NUCLEOTIDE SEQUENCE [LARGE SCALE GENOMIC DNA]</scope>
    <source>
        <strain evidence="2 3">AGROS13</strain>
    </source>
</reference>
<dbReference type="SMART" id="SM00471">
    <property type="entry name" value="HDc"/>
    <property type="match status" value="1"/>
</dbReference>
<name>A0A7Y3V6Q0_CLOCO</name>
<evidence type="ECO:0000313" key="2">
    <source>
        <dbReference type="EMBL" id="NOH15481.1"/>
    </source>
</evidence>
<comment type="caution">
    <text evidence="2">The sequence shown here is derived from an EMBL/GenBank/DDBJ whole genome shotgun (WGS) entry which is preliminary data.</text>
</comment>
<dbReference type="InterPro" id="IPR037522">
    <property type="entry name" value="HD_GYP_dom"/>
</dbReference>
<organism evidence="2 3">
    <name type="scientific">Clostridium cochlearium</name>
    <dbReference type="NCBI Taxonomy" id="1494"/>
    <lineage>
        <taxon>Bacteria</taxon>
        <taxon>Bacillati</taxon>
        <taxon>Bacillota</taxon>
        <taxon>Clostridia</taxon>
        <taxon>Eubacteriales</taxon>
        <taxon>Clostridiaceae</taxon>
        <taxon>Clostridium</taxon>
    </lineage>
</organism>
<dbReference type="NCBIfam" id="TIGR00277">
    <property type="entry name" value="HDIG"/>
    <property type="match status" value="1"/>
</dbReference>
<dbReference type="Proteomes" id="UP000528432">
    <property type="component" value="Unassembled WGS sequence"/>
</dbReference>
<dbReference type="CDD" id="cd00077">
    <property type="entry name" value="HDc"/>
    <property type="match status" value="1"/>
</dbReference>
<dbReference type="PANTHER" id="PTHR43155">
    <property type="entry name" value="CYCLIC DI-GMP PHOSPHODIESTERASE PA4108-RELATED"/>
    <property type="match status" value="1"/>
</dbReference>
<dbReference type="EMBL" id="JABFIF010000004">
    <property type="protein sequence ID" value="NOH15481.1"/>
    <property type="molecule type" value="Genomic_DNA"/>
</dbReference>